<evidence type="ECO:0000256" key="7">
    <source>
        <dbReference type="SAM" id="MobiDB-lite"/>
    </source>
</evidence>
<keyword evidence="11" id="KW-1185">Reference proteome</keyword>
<evidence type="ECO:0000259" key="9">
    <source>
        <dbReference type="Pfam" id="PF25917"/>
    </source>
</evidence>
<evidence type="ECO:0000256" key="8">
    <source>
        <dbReference type="SAM" id="Phobius"/>
    </source>
</evidence>
<comment type="similarity">
    <text evidence="2">Belongs to the membrane fusion protein (MFP) (TC 8.A.1) family.</text>
</comment>
<name>A0A095VNJ9_9GAMM</name>
<dbReference type="GO" id="GO:0016020">
    <property type="term" value="C:membrane"/>
    <property type="evidence" value="ECO:0007669"/>
    <property type="project" value="UniProtKB-SubCell"/>
</dbReference>
<feature type="transmembrane region" description="Helical" evidence="8">
    <location>
        <begin position="28"/>
        <end position="45"/>
    </location>
</feature>
<dbReference type="AlphaFoldDB" id="A0A095VNJ9"/>
<comment type="subcellular location">
    <subcellularLocation>
        <location evidence="1">Membrane</location>
        <topology evidence="1">Single-pass membrane protein</topology>
    </subcellularLocation>
</comment>
<feature type="compositionally biased region" description="Pro residues" evidence="7">
    <location>
        <begin position="10"/>
        <end position="24"/>
    </location>
</feature>
<evidence type="ECO:0000256" key="5">
    <source>
        <dbReference type="ARBA" id="ARBA00023136"/>
    </source>
</evidence>
<dbReference type="EMBL" id="AUVB01000074">
    <property type="protein sequence ID" value="KGE03037.1"/>
    <property type="molecule type" value="Genomic_DNA"/>
</dbReference>
<dbReference type="OrthoDB" id="286173at2"/>
<dbReference type="Pfam" id="PF25917">
    <property type="entry name" value="BSH_RND"/>
    <property type="match status" value="1"/>
</dbReference>
<evidence type="ECO:0000256" key="3">
    <source>
        <dbReference type="ARBA" id="ARBA00022692"/>
    </source>
</evidence>
<evidence type="ECO:0000256" key="2">
    <source>
        <dbReference type="ARBA" id="ARBA00009477"/>
    </source>
</evidence>
<dbReference type="PANTHER" id="PTHR30386">
    <property type="entry name" value="MEMBRANE FUSION SUBUNIT OF EMRAB-TOLC MULTIDRUG EFFLUX PUMP"/>
    <property type="match status" value="1"/>
</dbReference>
<evidence type="ECO:0000313" key="11">
    <source>
        <dbReference type="Proteomes" id="UP000029640"/>
    </source>
</evidence>
<keyword evidence="3 8" id="KW-0812">Transmembrane</keyword>
<feature type="region of interest" description="Disordered" evidence="7">
    <location>
        <begin position="1"/>
        <end position="25"/>
    </location>
</feature>
<dbReference type="Gene3D" id="2.40.50.100">
    <property type="match status" value="1"/>
</dbReference>
<dbReference type="Gene3D" id="1.10.287.470">
    <property type="entry name" value="Helix hairpin bin"/>
    <property type="match status" value="1"/>
</dbReference>
<evidence type="ECO:0000256" key="1">
    <source>
        <dbReference type="ARBA" id="ARBA00004167"/>
    </source>
</evidence>
<feature type="coiled-coil region" evidence="6">
    <location>
        <begin position="163"/>
        <end position="214"/>
    </location>
</feature>
<protein>
    <submittedName>
        <fullName evidence="10">Membrane fusion component of tripartite multidrug resistance system</fullName>
    </submittedName>
</protein>
<dbReference type="Proteomes" id="UP000029640">
    <property type="component" value="Unassembled WGS sequence"/>
</dbReference>
<dbReference type="PANTHER" id="PTHR30386:SF26">
    <property type="entry name" value="TRANSPORT PROTEIN COMB"/>
    <property type="match status" value="1"/>
</dbReference>
<keyword evidence="5 8" id="KW-0472">Membrane</keyword>
<dbReference type="SUPFAM" id="SSF111369">
    <property type="entry name" value="HlyD-like secretion proteins"/>
    <property type="match status" value="2"/>
</dbReference>
<organism evidence="10 11">
    <name type="scientific">Pseudohaliea rubra DSM 19751</name>
    <dbReference type="NCBI Taxonomy" id="1265313"/>
    <lineage>
        <taxon>Bacteria</taxon>
        <taxon>Pseudomonadati</taxon>
        <taxon>Pseudomonadota</taxon>
        <taxon>Gammaproteobacteria</taxon>
        <taxon>Cellvibrionales</taxon>
        <taxon>Halieaceae</taxon>
        <taxon>Pseudohaliea</taxon>
    </lineage>
</organism>
<evidence type="ECO:0000256" key="4">
    <source>
        <dbReference type="ARBA" id="ARBA00022989"/>
    </source>
</evidence>
<dbReference type="InterPro" id="IPR058625">
    <property type="entry name" value="MdtA-like_BSH"/>
</dbReference>
<dbReference type="Gene3D" id="2.40.30.170">
    <property type="match status" value="1"/>
</dbReference>
<dbReference type="STRING" id="1265313.HRUBRA_02384"/>
<keyword evidence="4 8" id="KW-1133">Transmembrane helix</keyword>
<proteinExistence type="inferred from homology"/>
<dbReference type="eggNOG" id="COG1566">
    <property type="taxonomic scope" value="Bacteria"/>
</dbReference>
<gene>
    <name evidence="10" type="ORF">HRUBRA_02384</name>
</gene>
<dbReference type="InterPro" id="IPR050739">
    <property type="entry name" value="MFP"/>
</dbReference>
<reference evidence="10 11" key="1">
    <citation type="journal article" date="2014" name="Genome Announc.">
        <title>Genome Sequence of Gammaproteobacterial Pseudohaliea rubra Type Strain DSM 19751, Isolated from Coastal Seawater of the Mediterranean Sea.</title>
        <authorList>
            <person name="Spring S."/>
            <person name="Fiebig A."/>
            <person name="Riedel T."/>
            <person name="Goker M."/>
            <person name="Klenk H.P."/>
        </authorList>
    </citation>
    <scope>NUCLEOTIDE SEQUENCE [LARGE SCALE GENOMIC DNA]</scope>
    <source>
        <strain evidence="10 11">DSM 19751</strain>
    </source>
</reference>
<evidence type="ECO:0000313" key="10">
    <source>
        <dbReference type="EMBL" id="KGE03037.1"/>
    </source>
</evidence>
<comment type="caution">
    <text evidence="10">The sequence shown here is derived from an EMBL/GenBank/DDBJ whole genome shotgun (WGS) entry which is preliminary data.</text>
</comment>
<keyword evidence="6" id="KW-0175">Coiled coil</keyword>
<dbReference type="RefSeq" id="WP_035518147.1">
    <property type="nucleotide sequence ID" value="NZ_KN234805.1"/>
</dbReference>
<feature type="domain" description="Multidrug resistance protein MdtA-like barrel-sandwich hybrid" evidence="9">
    <location>
        <begin position="62"/>
        <end position="244"/>
    </location>
</feature>
<sequence>MTEPDAPSTEAPPPEPEESAPPPAGRRSGLLLFTIVVLSLGWYLLADRYTPYTSQARVEAYVVGVAPKVAGKVTAVLVGNNERVSRGQPLFRIDDSQYAIAAEAARADLANVRQQVRAGEAAVTTARANLRAAEANRVKADKDWQRLQRLRDEDPGTVSLRRLEISEASLEAARAQVAAATSEVQRAIDTMGGLGESNTQLEAARARVAKAELDLANSTVVAETDGFVTALRTEVGQFAGTGSPVLTLIALEDLWIDAAYTENNLGRLAPGTAVEIILDVLPGRVYPGRIRGIGRGISAGRDAPAGTLPTVRSSRDWLRPAQRFPVQVAFDEPLPAAFRKHILVGGQASVIAYGEGAGPLATLGRLYIRLASLLSYAY</sequence>
<accession>A0A095VNJ9</accession>
<evidence type="ECO:0000256" key="6">
    <source>
        <dbReference type="SAM" id="Coils"/>
    </source>
</evidence>
<dbReference type="HOGENOM" id="CLU_018816_15_3_6"/>